<evidence type="ECO:0000313" key="16">
    <source>
        <dbReference type="EMBL" id="KYK54920.1"/>
    </source>
</evidence>
<feature type="region of interest" description="Disordered" evidence="12">
    <location>
        <begin position="1366"/>
        <end position="1425"/>
    </location>
</feature>
<evidence type="ECO:0000256" key="2">
    <source>
        <dbReference type="ARBA" id="ARBA00009354"/>
    </source>
</evidence>
<keyword evidence="6 11" id="KW-0010">Activator</keyword>
<evidence type="ECO:0000256" key="11">
    <source>
        <dbReference type="RuleBase" id="RU364134"/>
    </source>
</evidence>
<feature type="domain" description="MID" evidence="15">
    <location>
        <begin position="1039"/>
        <end position="1212"/>
    </location>
</feature>
<feature type="region of interest" description="Disordered" evidence="12">
    <location>
        <begin position="447"/>
        <end position="535"/>
    </location>
</feature>
<keyword evidence="7 11" id="KW-0804">Transcription</keyword>
<feature type="region of interest" description="Disordered" evidence="12">
    <location>
        <begin position="130"/>
        <end position="187"/>
    </location>
</feature>
<dbReference type="InterPro" id="IPR009401">
    <property type="entry name" value="Med13_C"/>
</dbReference>
<gene>
    <name evidence="16" type="ORF">DCS_06881</name>
</gene>
<evidence type="ECO:0000256" key="12">
    <source>
        <dbReference type="SAM" id="MobiDB-lite"/>
    </source>
</evidence>
<keyword evidence="4 11" id="KW-0678">Repressor</keyword>
<dbReference type="EMBL" id="LAYC01000003">
    <property type="protein sequence ID" value="KYK54920.1"/>
    <property type="molecule type" value="Genomic_DNA"/>
</dbReference>
<evidence type="ECO:0000259" key="15">
    <source>
        <dbReference type="Pfam" id="PF18296"/>
    </source>
</evidence>
<feature type="domain" description="Mediator complex subunit Med13 N-terminal" evidence="14">
    <location>
        <begin position="44"/>
        <end position="404"/>
    </location>
</feature>
<feature type="compositionally biased region" description="Low complexity" evidence="12">
    <location>
        <begin position="469"/>
        <end position="489"/>
    </location>
</feature>
<feature type="compositionally biased region" description="Basic and acidic residues" evidence="12">
    <location>
        <begin position="630"/>
        <end position="644"/>
    </location>
</feature>
<comment type="similarity">
    <text evidence="2 11">Belongs to the Mediator complex subunit 13 family.</text>
</comment>
<feature type="compositionally biased region" description="Polar residues" evidence="12">
    <location>
        <begin position="1392"/>
        <end position="1407"/>
    </location>
</feature>
<reference evidence="16 17" key="1">
    <citation type="journal article" date="2016" name="Sci. Rep.">
        <title>Insights into Adaptations to a Near-Obligate Nematode Endoparasitic Lifestyle from the Finished Genome of Drechmeria coniospora.</title>
        <authorList>
            <person name="Zhang L."/>
            <person name="Zhou Z."/>
            <person name="Guo Q."/>
            <person name="Fokkens L."/>
            <person name="Miskei M."/>
            <person name="Pocsi I."/>
            <person name="Zhang W."/>
            <person name="Chen M."/>
            <person name="Wang L."/>
            <person name="Sun Y."/>
            <person name="Donzelli B.G."/>
            <person name="Gibson D.M."/>
            <person name="Nelson D.R."/>
            <person name="Luo J.G."/>
            <person name="Rep M."/>
            <person name="Liu H."/>
            <person name="Yang S."/>
            <person name="Wang J."/>
            <person name="Krasnoff S.B."/>
            <person name="Xu Y."/>
            <person name="Molnar I."/>
            <person name="Lin M."/>
        </authorList>
    </citation>
    <scope>NUCLEOTIDE SEQUENCE [LARGE SCALE GENOMIC DNA]</scope>
    <source>
        <strain evidence="16 17">ARSEF 6962</strain>
    </source>
</reference>
<evidence type="ECO:0000256" key="10">
    <source>
        <dbReference type="ARBA" id="ARBA00032008"/>
    </source>
</evidence>
<feature type="compositionally biased region" description="Basic and acidic residues" evidence="12">
    <location>
        <begin position="447"/>
        <end position="457"/>
    </location>
</feature>
<dbReference type="Pfam" id="PF11597">
    <property type="entry name" value="Med13_N"/>
    <property type="match status" value="1"/>
</dbReference>
<dbReference type="InterPro" id="IPR021643">
    <property type="entry name" value="Mediator_Med13_N"/>
</dbReference>
<evidence type="ECO:0000256" key="1">
    <source>
        <dbReference type="ARBA" id="ARBA00004123"/>
    </source>
</evidence>
<keyword evidence="8 11" id="KW-0539">Nucleus</keyword>
<dbReference type="GO" id="GO:0045944">
    <property type="term" value="P:positive regulation of transcription by RNA polymerase II"/>
    <property type="evidence" value="ECO:0007669"/>
    <property type="project" value="TreeGrafter"/>
</dbReference>
<sequence length="1541" mass="165966">MDAAEYDTNTLLVVSLTDLAGPRMTLSRRADCANVYDPCLQSNIASVVFRIYESPSDLGQNFVPAALEIESSLRTSGHVVFYDPARRGIWHFQIVGKEGHDHITSERLDSSLDLCGYKLVLAEEGTLEPASLPRARTQPQQQAATSTPTSSISSASALDQSQRNTQTSPQSALGSNSQEEAKADDQVGADSKLASILTTYENFITALLLSISSTFCSFSGATPLNYRTVLLPPRPLGRPLGPDDDQDAGSEQVPVLATLGAYLTTTGALVVSFGLSQCTGLGLFTGSSTPLLGTSILAAPFGVVAKNQSPATGEAGTASLAQTPNTQALSHHGRTDLHDSLWKQACLKMLKLRGVATNTLSDCSWVNLVVSKPKLQGGQVDSKRARSVGSMLTIPWPKPLCFRKKAVEVCATSRVGETLLSGHEECHDPLANAKLWFSSAAERDEKMSKRVAERAATSKEASPTDTRAPKASASSPAAVRRPSTAAASAIYPTPPDGIQPPNGATPSFDGAVSSPGNPLSAALTTETDTLPSNTMATADEFDVAIDFDDSKRQRSDNNLLGVSDTVFGDMAGDMFGDNDITEADFNFFDEQPGELDHEAPMIRTGSDSRTREDAPRPGEPPLKPAGDAAPEPHDAVFAKPELKHARSSHIDGATQRGRDGAPGPRGATGGTKRQASPFDPHTVFKRVCASLEASVRGSDRSVPNTSRMRIFERMSFDPTLPMINRKYEQGGQFDYKKISSTEKPKLEPGTLPETDYLKRHGRQGRRWRDARLQPSSLMKCVTTIEPPTGQPSQAKDGSQSDDDDTSAGSVRDDSSCTTEEPTSPLKSSVKMATVEDDAVSQVPARDSDQLEEPDQQLAMELPRLTRPQKPEMPLSVLFSDPEPVRMDLPLADEDMIQVAQILTDQAAIGSLEICNAHNDMDSDSPTATDLGYEAISAGMRNAMGMFQDMVPSLLRGADAVSLKDFLDILDAPLVGQPGRLQPRQIPGRDPNAEPLRATNLYQIPGPHLEVCRADSKLSVLPTAVTFWESLGLGPSSGGKDVTSVCVFPGWSGMADNVETFLDRLKSVYETLKLGSLQKMPLSTDMEDGVIPYEVDKISTSPDATVTGHGSSLVDSMEILRGAINNLTVTDTNLVVYFVYSPGSPWTIVEVCAAFQRFFDSYRKSLASQKTVAANELVLQLVSADVLSSSRSKLVVTPPTELVKLCMQTYDRCTSFGGSMPAPAIRLEPSLPRALDFKLTVSPSVSLMRENSCIHVAYALSVDERWVTAAWTDDRGNQQETASYCLGRRGRPKSRSLNRVAREIWESTLDLISVCKIHWRIVITKCGPMDQQEIEVWLELARKETSASIGMMLMTVDTKPSLQLIPPAVKLPPPPSPFLTTPVSTPLPTPQPNTASPEQSGTPTTPTRDGSGAVGTPGADGQDLDGDAVLSDATEQTWGAVVGHRLNNSVSVLDLHPALVSGYLIKQTGTRIEDAPAVMEVNLVHTDASPRAYEPHFREMLHSFRALGTLARARGTVDSETDVRPWHVAAAEKGVRAMYLLM</sequence>
<dbReference type="GeneID" id="63719524"/>
<dbReference type="Pfam" id="PF18296">
    <property type="entry name" value="MID_MedPIWI"/>
    <property type="match status" value="1"/>
</dbReference>
<dbReference type="GO" id="GO:0003713">
    <property type="term" value="F:transcription coactivator activity"/>
    <property type="evidence" value="ECO:0007669"/>
    <property type="project" value="TreeGrafter"/>
</dbReference>
<comment type="function">
    <text evidence="9 11">Component of the SRB8-11 complex. The SRB8-11 complex is a regulatory module of the Mediator complex which is itself involved in regulation of basal and activated RNA polymerase II-dependent transcription. The SRB8-11 complex may be involved in the transcriptional repression of a subset of genes regulated by Mediator. It may inhibit the association of the Mediator complex with RNA polymerase II to form the holoenzyme complex.</text>
</comment>
<dbReference type="InParanoid" id="A0A151GCU2"/>
<feature type="region of interest" description="Disordered" evidence="12">
    <location>
        <begin position="591"/>
        <end position="680"/>
    </location>
</feature>
<protein>
    <recommendedName>
        <fullName evidence="3 11">Mediator of RNA polymerase II transcription subunit 13</fullName>
    </recommendedName>
    <alternativeName>
        <fullName evidence="10 11">Mediator complex subunit 13</fullName>
    </alternativeName>
</protein>
<evidence type="ECO:0000256" key="6">
    <source>
        <dbReference type="ARBA" id="ARBA00023159"/>
    </source>
</evidence>
<dbReference type="Pfam" id="PF06333">
    <property type="entry name" value="Med13_C"/>
    <property type="match status" value="1"/>
</dbReference>
<accession>A0A151GCU2</accession>
<feature type="compositionally biased region" description="Polar residues" evidence="12">
    <location>
        <begin position="815"/>
        <end position="826"/>
    </location>
</feature>
<evidence type="ECO:0000313" key="17">
    <source>
        <dbReference type="Proteomes" id="UP000076580"/>
    </source>
</evidence>
<evidence type="ECO:0000256" key="9">
    <source>
        <dbReference type="ARBA" id="ARBA00025661"/>
    </source>
</evidence>
<feature type="compositionally biased region" description="Basic and acidic residues" evidence="12">
    <location>
        <begin position="594"/>
        <end position="616"/>
    </location>
</feature>
<evidence type="ECO:0000256" key="4">
    <source>
        <dbReference type="ARBA" id="ARBA00022491"/>
    </source>
</evidence>
<dbReference type="STRING" id="98403.A0A151GCU2"/>
<comment type="subunit">
    <text evidence="11">Component of the SRB8-11 complex, which itself associates with the Mediator complex.</text>
</comment>
<feature type="region of interest" description="Disordered" evidence="12">
    <location>
        <begin position="734"/>
        <end position="830"/>
    </location>
</feature>
<comment type="subcellular location">
    <subcellularLocation>
        <location evidence="1 11">Nucleus</location>
    </subcellularLocation>
</comment>
<dbReference type="InterPro" id="IPR051139">
    <property type="entry name" value="Mediator_complx_sub13"/>
</dbReference>
<evidence type="ECO:0000256" key="5">
    <source>
        <dbReference type="ARBA" id="ARBA00023015"/>
    </source>
</evidence>
<dbReference type="PANTHER" id="PTHR48249">
    <property type="entry name" value="MEDIATOR OF RNA POLYMERASE II TRANSCRIPTION SUBUNIT 13"/>
    <property type="match status" value="1"/>
</dbReference>
<feature type="region of interest" description="Disordered" evidence="12">
    <location>
        <begin position="835"/>
        <end position="854"/>
    </location>
</feature>
<feature type="compositionally biased region" description="Basic and acidic residues" evidence="12">
    <location>
        <begin position="734"/>
        <end position="746"/>
    </location>
</feature>
<dbReference type="RefSeq" id="XP_040654272.1">
    <property type="nucleotide sequence ID" value="XM_040804168.1"/>
</dbReference>
<evidence type="ECO:0000256" key="3">
    <source>
        <dbReference type="ARBA" id="ARBA00019618"/>
    </source>
</evidence>
<organism evidence="16 17">
    <name type="scientific">Drechmeria coniospora</name>
    <name type="common">Nematophagous fungus</name>
    <name type="synonym">Meria coniospora</name>
    <dbReference type="NCBI Taxonomy" id="98403"/>
    <lineage>
        <taxon>Eukaryota</taxon>
        <taxon>Fungi</taxon>
        <taxon>Dikarya</taxon>
        <taxon>Ascomycota</taxon>
        <taxon>Pezizomycotina</taxon>
        <taxon>Sordariomycetes</taxon>
        <taxon>Hypocreomycetidae</taxon>
        <taxon>Hypocreales</taxon>
        <taxon>Ophiocordycipitaceae</taxon>
        <taxon>Drechmeria</taxon>
    </lineage>
</organism>
<keyword evidence="17" id="KW-1185">Reference proteome</keyword>
<evidence type="ECO:0000259" key="14">
    <source>
        <dbReference type="Pfam" id="PF11597"/>
    </source>
</evidence>
<feature type="compositionally biased region" description="Polar residues" evidence="12">
    <location>
        <begin position="158"/>
        <end position="178"/>
    </location>
</feature>
<dbReference type="PANTHER" id="PTHR48249:SF3">
    <property type="entry name" value="MEDIATOR OF RNA POLYMERASE II TRANSCRIPTION SUBUNIT 13"/>
    <property type="match status" value="1"/>
</dbReference>
<evidence type="ECO:0000256" key="7">
    <source>
        <dbReference type="ARBA" id="ARBA00023163"/>
    </source>
</evidence>
<dbReference type="InterPro" id="IPR041285">
    <property type="entry name" value="MID_MedPIWI"/>
</dbReference>
<feature type="compositionally biased region" description="Low complexity" evidence="12">
    <location>
        <begin position="137"/>
        <end position="157"/>
    </location>
</feature>
<feature type="domain" description="Mediator complex subunit Med13 C-terminal" evidence="13">
    <location>
        <begin position="1220"/>
        <end position="1530"/>
    </location>
</feature>
<dbReference type="Proteomes" id="UP000076580">
    <property type="component" value="Chromosome 03"/>
</dbReference>
<feature type="compositionally biased region" description="Polar residues" evidence="12">
    <location>
        <begin position="514"/>
        <end position="535"/>
    </location>
</feature>
<comment type="caution">
    <text evidence="16">The sequence shown here is derived from an EMBL/GenBank/DDBJ whole genome shotgun (WGS) entry which is preliminary data.</text>
</comment>
<evidence type="ECO:0000256" key="8">
    <source>
        <dbReference type="ARBA" id="ARBA00023242"/>
    </source>
</evidence>
<proteinExistence type="inferred from homology"/>
<name>A0A151GCU2_DRECN</name>
<evidence type="ECO:0000259" key="13">
    <source>
        <dbReference type="Pfam" id="PF06333"/>
    </source>
</evidence>
<keyword evidence="5 11" id="KW-0805">Transcription regulation</keyword>
<dbReference type="GO" id="GO:0016592">
    <property type="term" value="C:mediator complex"/>
    <property type="evidence" value="ECO:0007669"/>
    <property type="project" value="InterPro"/>
</dbReference>